<keyword evidence="3" id="KW-1185">Reference proteome</keyword>
<gene>
    <name evidence="2" type="ORF">NIES593_15630</name>
</gene>
<dbReference type="InterPro" id="IPR046341">
    <property type="entry name" value="SET_dom_sf"/>
</dbReference>
<dbReference type="CDD" id="cd08161">
    <property type="entry name" value="SET"/>
    <property type="match status" value="1"/>
</dbReference>
<organism evidence="2 3">
    <name type="scientific">Hydrococcus rivularis NIES-593</name>
    <dbReference type="NCBI Taxonomy" id="1921803"/>
    <lineage>
        <taxon>Bacteria</taxon>
        <taxon>Bacillati</taxon>
        <taxon>Cyanobacteriota</taxon>
        <taxon>Cyanophyceae</taxon>
        <taxon>Pleurocapsales</taxon>
        <taxon>Hydrococcaceae</taxon>
        <taxon>Hydrococcus</taxon>
    </lineage>
</organism>
<evidence type="ECO:0000313" key="3">
    <source>
        <dbReference type="Proteomes" id="UP000186868"/>
    </source>
</evidence>
<dbReference type="Pfam" id="PF00856">
    <property type="entry name" value="SET"/>
    <property type="match status" value="1"/>
</dbReference>
<name>A0A1U7HD07_9CYAN</name>
<comment type="caution">
    <text evidence="2">The sequence shown here is derived from an EMBL/GenBank/DDBJ whole genome shotgun (WGS) entry which is preliminary data.</text>
</comment>
<dbReference type="InterPro" id="IPR001214">
    <property type="entry name" value="SET_dom"/>
</dbReference>
<sequence length="99" mass="11775">MINLKYILPWDIEQFVNHSFKPNCMSTPYEFEIAIKDIYPGEELTDDYAFCNEDEPFDCLPEEGIARTKVMPDDLLHFHPEWYLQLAEAMLYLKKVKQP</sequence>
<dbReference type="STRING" id="1921803.NIES593_15630"/>
<feature type="domain" description="SET" evidence="1">
    <location>
        <begin position="12"/>
        <end position="48"/>
    </location>
</feature>
<proteinExistence type="predicted"/>
<evidence type="ECO:0000259" key="1">
    <source>
        <dbReference type="Pfam" id="PF00856"/>
    </source>
</evidence>
<dbReference type="RefSeq" id="WP_073600473.1">
    <property type="nucleotide sequence ID" value="NZ_MRCB01000020.1"/>
</dbReference>
<protein>
    <recommendedName>
        <fullName evidence="1">SET domain-containing protein</fullName>
    </recommendedName>
</protein>
<dbReference type="EMBL" id="MRCB01000020">
    <property type="protein sequence ID" value="OKH21425.1"/>
    <property type="molecule type" value="Genomic_DNA"/>
</dbReference>
<dbReference type="Proteomes" id="UP000186868">
    <property type="component" value="Unassembled WGS sequence"/>
</dbReference>
<reference evidence="2 3" key="1">
    <citation type="submission" date="2016-11" db="EMBL/GenBank/DDBJ databases">
        <title>Draft Genome Sequences of Nine Cyanobacterial Strains from Diverse Habitats.</title>
        <authorList>
            <person name="Zhu T."/>
            <person name="Hou S."/>
            <person name="Lu X."/>
            <person name="Hess W.R."/>
        </authorList>
    </citation>
    <scope>NUCLEOTIDE SEQUENCE [LARGE SCALE GENOMIC DNA]</scope>
    <source>
        <strain evidence="2 3">NIES-593</strain>
    </source>
</reference>
<dbReference type="Gene3D" id="2.170.270.10">
    <property type="entry name" value="SET domain"/>
    <property type="match status" value="1"/>
</dbReference>
<accession>A0A1U7HD07</accession>
<dbReference type="AlphaFoldDB" id="A0A1U7HD07"/>
<evidence type="ECO:0000313" key="2">
    <source>
        <dbReference type="EMBL" id="OKH21425.1"/>
    </source>
</evidence>
<dbReference type="SUPFAM" id="SSF82199">
    <property type="entry name" value="SET domain"/>
    <property type="match status" value="1"/>
</dbReference>